<keyword evidence="9 14" id="KW-0406">Ion transport</keyword>
<dbReference type="OrthoDB" id="1924782at2759"/>
<feature type="coiled-coil region" evidence="15">
    <location>
        <begin position="50"/>
        <end position="77"/>
    </location>
</feature>
<evidence type="ECO:0000256" key="15">
    <source>
        <dbReference type="SAM" id="Coils"/>
    </source>
</evidence>
<comment type="caution">
    <text evidence="16">The sequence shown here is derived from an EMBL/GenBank/DDBJ whole genome shotgun (WGS) entry which is preliminary data.</text>
</comment>
<dbReference type="Proteomes" id="UP000639772">
    <property type="component" value="Unassembled WGS sequence"/>
</dbReference>
<dbReference type="AlphaFoldDB" id="A0A835P786"/>
<keyword evidence="4 14" id="KW-0138">CF(0)</keyword>
<evidence type="ECO:0000256" key="8">
    <source>
        <dbReference type="ARBA" id="ARBA00022989"/>
    </source>
</evidence>
<keyword evidence="10" id="KW-0793">Thylakoid</keyword>
<dbReference type="GO" id="GO:0045259">
    <property type="term" value="C:proton-transporting ATP synthase complex"/>
    <property type="evidence" value="ECO:0007669"/>
    <property type="project" value="UniProtKB-KW"/>
</dbReference>
<comment type="subcellular location">
    <subcellularLocation>
        <location evidence="1">Membrane</location>
        <topology evidence="1">Single-pass membrane protein</topology>
    </subcellularLocation>
</comment>
<keyword evidence="8" id="KW-1133">Transmembrane helix</keyword>
<dbReference type="PANTHER" id="PTHR34264:SF8">
    <property type="entry name" value="ATP SYNTHASE SUBUNIT B, CHLOROPLASTIC"/>
    <property type="match status" value="1"/>
</dbReference>
<dbReference type="GO" id="GO:0015078">
    <property type="term" value="F:proton transmembrane transporter activity"/>
    <property type="evidence" value="ECO:0007669"/>
    <property type="project" value="InterPro"/>
</dbReference>
<keyword evidence="5" id="KW-0934">Plastid</keyword>
<evidence type="ECO:0000256" key="6">
    <source>
        <dbReference type="ARBA" id="ARBA00022692"/>
    </source>
</evidence>
<evidence type="ECO:0000256" key="13">
    <source>
        <dbReference type="ARBA" id="ARBA00025198"/>
    </source>
</evidence>
<reference evidence="16 17" key="1">
    <citation type="journal article" date="2020" name="Nat. Food">
        <title>A phased Vanilla planifolia genome enables genetic improvement of flavour and production.</title>
        <authorList>
            <person name="Hasing T."/>
            <person name="Tang H."/>
            <person name="Brym M."/>
            <person name="Khazi F."/>
            <person name="Huang T."/>
            <person name="Chambers A.H."/>
        </authorList>
    </citation>
    <scope>NUCLEOTIDE SEQUENCE [LARGE SCALE GENOMIC DNA]</scope>
    <source>
        <tissue evidence="16">Leaf</tissue>
    </source>
</reference>
<gene>
    <name evidence="16" type="ORF">HPP92_028426</name>
</gene>
<keyword evidence="6 14" id="KW-0812">Transmembrane</keyword>
<keyword evidence="7 14" id="KW-0375">Hydrogen ion transport</keyword>
<dbReference type="Pfam" id="PF00430">
    <property type="entry name" value="ATP-synt_B"/>
    <property type="match status" value="1"/>
</dbReference>
<dbReference type="PANTHER" id="PTHR34264">
    <property type="entry name" value="ATP SYNTHASE SUBUNIT B, CHLOROPLASTIC"/>
    <property type="match status" value="1"/>
</dbReference>
<keyword evidence="15" id="KW-0175">Coiled coil</keyword>
<comment type="function">
    <text evidence="13">F(1)F(0) ATP synthase produces ATP from ADP in the presence of a proton or sodium gradient. F-type ATPases consist of two structural domains, F(1) containing the extramembraneous catalytic core and F(0) containing the membrane proton channel, linked together by a central stalk and a peripheral stalk. During catalysis, ATP synthesis in the catalytic domain of F(1) is coupled via a rotary mechanism of the central stalk subunits to proton translocation.</text>
</comment>
<evidence type="ECO:0000256" key="2">
    <source>
        <dbReference type="ARBA" id="ARBA00022448"/>
    </source>
</evidence>
<evidence type="ECO:0000256" key="11">
    <source>
        <dbReference type="ARBA" id="ARBA00023136"/>
    </source>
</evidence>
<keyword evidence="2 14" id="KW-0813">Transport</keyword>
<proteinExistence type="inferred from homology"/>
<evidence type="ECO:0000256" key="4">
    <source>
        <dbReference type="ARBA" id="ARBA00022547"/>
    </source>
</evidence>
<keyword evidence="3" id="KW-0150">Chloroplast</keyword>
<name>A0A835P786_VANPL</name>
<keyword evidence="12" id="KW-0066">ATP synthesis</keyword>
<dbReference type="InterPro" id="IPR002146">
    <property type="entry name" value="ATP_synth_b/b'su_bac/chlpt"/>
</dbReference>
<sequence>MNRKIHVWFGKRYENFEMNEWKDNLLSLNDLLDKRKQRILSTIRNSEEFRRGAIEQLERARARLHKVEIEADEYRINGYSDIEQQKVNLINVACNSLERFKNEKKEPLFLNKKEQLIRFNNKFFNKPYKEL</sequence>
<evidence type="ECO:0000256" key="9">
    <source>
        <dbReference type="ARBA" id="ARBA00023065"/>
    </source>
</evidence>
<evidence type="ECO:0000256" key="5">
    <source>
        <dbReference type="ARBA" id="ARBA00022640"/>
    </source>
</evidence>
<evidence type="ECO:0000256" key="12">
    <source>
        <dbReference type="ARBA" id="ARBA00023310"/>
    </source>
</evidence>
<evidence type="ECO:0000256" key="14">
    <source>
        <dbReference type="RuleBase" id="RU003848"/>
    </source>
</evidence>
<protein>
    <submittedName>
        <fullName evidence="16">Uncharacterized protein</fullName>
    </submittedName>
</protein>
<evidence type="ECO:0000313" key="17">
    <source>
        <dbReference type="Proteomes" id="UP000639772"/>
    </source>
</evidence>
<organism evidence="16 17">
    <name type="scientific">Vanilla planifolia</name>
    <name type="common">Vanilla</name>
    <dbReference type="NCBI Taxonomy" id="51239"/>
    <lineage>
        <taxon>Eukaryota</taxon>
        <taxon>Viridiplantae</taxon>
        <taxon>Streptophyta</taxon>
        <taxon>Embryophyta</taxon>
        <taxon>Tracheophyta</taxon>
        <taxon>Spermatophyta</taxon>
        <taxon>Magnoliopsida</taxon>
        <taxon>Liliopsida</taxon>
        <taxon>Asparagales</taxon>
        <taxon>Orchidaceae</taxon>
        <taxon>Vanilloideae</taxon>
        <taxon>Vanilleae</taxon>
        <taxon>Vanilla</taxon>
    </lineage>
</organism>
<dbReference type="GO" id="GO:0015986">
    <property type="term" value="P:proton motive force-driven ATP synthesis"/>
    <property type="evidence" value="ECO:0007669"/>
    <property type="project" value="InterPro"/>
</dbReference>
<evidence type="ECO:0000256" key="7">
    <source>
        <dbReference type="ARBA" id="ARBA00022781"/>
    </source>
</evidence>
<evidence type="ECO:0000256" key="10">
    <source>
        <dbReference type="ARBA" id="ARBA00023078"/>
    </source>
</evidence>
<accession>A0A835P786</accession>
<dbReference type="EMBL" id="JADCNM010000484">
    <property type="protein sequence ID" value="KAG0447193.1"/>
    <property type="molecule type" value="Genomic_DNA"/>
</dbReference>
<evidence type="ECO:0000256" key="1">
    <source>
        <dbReference type="ARBA" id="ARBA00004167"/>
    </source>
</evidence>
<evidence type="ECO:0000313" key="16">
    <source>
        <dbReference type="EMBL" id="KAG0447193.1"/>
    </source>
</evidence>
<keyword evidence="11" id="KW-0472">Membrane</keyword>
<comment type="similarity">
    <text evidence="14">Belongs to the ATPase B chain family.</text>
</comment>
<evidence type="ECO:0000256" key="3">
    <source>
        <dbReference type="ARBA" id="ARBA00022528"/>
    </source>
</evidence>